<dbReference type="PROSITE" id="PS51186">
    <property type="entry name" value="GNAT"/>
    <property type="match status" value="1"/>
</dbReference>
<feature type="compositionally biased region" description="Low complexity" evidence="1">
    <location>
        <begin position="1"/>
        <end position="10"/>
    </location>
</feature>
<dbReference type="RefSeq" id="WP_169275667.1">
    <property type="nucleotide sequence ID" value="NZ_JAAIIH010000006.1"/>
</dbReference>
<dbReference type="EMBL" id="JAAIIH010000006">
    <property type="protein sequence ID" value="NMN00526.1"/>
    <property type="molecule type" value="Genomic_DNA"/>
</dbReference>
<dbReference type="GO" id="GO:0016747">
    <property type="term" value="F:acyltransferase activity, transferring groups other than amino-acyl groups"/>
    <property type="evidence" value="ECO:0007669"/>
    <property type="project" value="InterPro"/>
</dbReference>
<feature type="domain" description="N-acetyltransferase" evidence="2">
    <location>
        <begin position="33"/>
        <end position="235"/>
    </location>
</feature>
<dbReference type="SUPFAM" id="SSF55729">
    <property type="entry name" value="Acyl-CoA N-acyltransferases (Nat)"/>
    <property type="match status" value="1"/>
</dbReference>
<organism evidence="3 4">
    <name type="scientific">Bifidobacterium moraviense</name>
    <dbReference type="NCBI Taxonomy" id="2675323"/>
    <lineage>
        <taxon>Bacteria</taxon>
        <taxon>Bacillati</taxon>
        <taxon>Actinomycetota</taxon>
        <taxon>Actinomycetes</taxon>
        <taxon>Bifidobacteriales</taxon>
        <taxon>Bifidobacteriaceae</taxon>
        <taxon>Bifidobacterium</taxon>
    </lineage>
</organism>
<dbReference type="Gene3D" id="3.40.630.30">
    <property type="match status" value="1"/>
</dbReference>
<evidence type="ECO:0000259" key="2">
    <source>
        <dbReference type="PROSITE" id="PS51186"/>
    </source>
</evidence>
<accession>A0A7Y0F1Y7</accession>
<keyword evidence="3" id="KW-0808">Transferase</keyword>
<gene>
    <name evidence="3" type="ORF">G1C96_1105</name>
</gene>
<evidence type="ECO:0000313" key="4">
    <source>
        <dbReference type="Proteomes" id="UP000588277"/>
    </source>
</evidence>
<dbReference type="AlphaFoldDB" id="A0A7Y0F1Y7"/>
<evidence type="ECO:0000313" key="3">
    <source>
        <dbReference type="EMBL" id="NMN00526.1"/>
    </source>
</evidence>
<protein>
    <submittedName>
        <fullName evidence="3">GNAT family N-acetyltransferase</fullName>
    </submittedName>
</protein>
<feature type="non-terminal residue" evidence="3">
    <location>
        <position position="302"/>
    </location>
</feature>
<comment type="caution">
    <text evidence="3">The sequence shown here is derived from an EMBL/GenBank/DDBJ whole genome shotgun (WGS) entry which is preliminary data.</text>
</comment>
<feature type="region of interest" description="Disordered" evidence="1">
    <location>
        <begin position="1"/>
        <end position="37"/>
    </location>
</feature>
<proteinExistence type="predicted"/>
<sequence length="302" mass="32507">MCAALAASQADADHRLADSRPMGSRSTGNGPDVGYRPLERSDISTIVRAFDDMWGNWGPTAGHPESALLSRHFVLHYLEHATRGDVAVDGDGRFLGVTIARVTGQPVLFRDVTAELERVDAELRTTPLGAAGLRETLHWHDLEHAMAHDVGIDTGAQAELCLFLVAGAARGRGVGGTLWRRLLAHFAGSGVTRYYLHTDSSCDVGFYRHKGLACIAERYAKDHPEDNVFGDAPMDDIFIYAGDLPANGPAGDPPARADLPTRADLPAHAAHTDLPARGRIAGGTWLLYTSPSPRDPPLPRMP</sequence>
<keyword evidence="4" id="KW-1185">Reference proteome</keyword>
<dbReference type="Pfam" id="PF00583">
    <property type="entry name" value="Acetyltransf_1"/>
    <property type="match status" value="1"/>
</dbReference>
<dbReference type="InterPro" id="IPR000182">
    <property type="entry name" value="GNAT_dom"/>
</dbReference>
<dbReference type="Proteomes" id="UP000588277">
    <property type="component" value="Unassembled WGS sequence"/>
</dbReference>
<evidence type="ECO:0000256" key="1">
    <source>
        <dbReference type="SAM" id="MobiDB-lite"/>
    </source>
</evidence>
<name>A0A7Y0F1Y7_9BIFI</name>
<dbReference type="InterPro" id="IPR016181">
    <property type="entry name" value="Acyl_CoA_acyltransferase"/>
</dbReference>
<reference evidence="3 4" key="1">
    <citation type="submission" date="2020-02" db="EMBL/GenBank/DDBJ databases">
        <title>Characterization of phylogenetic diversity of novel bifidobacterial species isolated in Czech ZOOs.</title>
        <authorList>
            <person name="Lugli G.A."/>
            <person name="Vera N.B."/>
            <person name="Ventura M."/>
        </authorList>
    </citation>
    <scope>NUCLEOTIDE SEQUENCE [LARGE SCALE GENOMIC DNA]</scope>
    <source>
        <strain evidence="3 4">DSM 109958</strain>
    </source>
</reference>